<accession>K0R7N8</accession>
<reference evidence="1 2" key="1">
    <citation type="journal article" date="2012" name="Genome Biol.">
        <title>Genome and low-iron response of an oceanic diatom adapted to chronic iron limitation.</title>
        <authorList>
            <person name="Lommer M."/>
            <person name="Specht M."/>
            <person name="Roy A.S."/>
            <person name="Kraemer L."/>
            <person name="Andreson R."/>
            <person name="Gutowska M.A."/>
            <person name="Wolf J."/>
            <person name="Bergner S.V."/>
            <person name="Schilhabel M.B."/>
            <person name="Klostermeier U.C."/>
            <person name="Beiko R.G."/>
            <person name="Rosenstiel P."/>
            <person name="Hippler M."/>
            <person name="Laroche J."/>
        </authorList>
    </citation>
    <scope>NUCLEOTIDE SEQUENCE [LARGE SCALE GENOMIC DNA]</scope>
    <source>
        <strain evidence="1 2">CCMP1005</strain>
    </source>
</reference>
<name>K0R7N8_THAOC</name>
<gene>
    <name evidence="1" type="ORF">THAOC_31639</name>
</gene>
<comment type="caution">
    <text evidence="1">The sequence shown here is derived from an EMBL/GenBank/DDBJ whole genome shotgun (WGS) entry which is preliminary data.</text>
</comment>
<sequence length="88" mass="9985">MLGVPRYHAGPPNGTPPRLSEIMGYLDHKDVLNSRVNVEWKEAATRALIRNDSAELTCKNKPLPKVFGGGFDLPWVKDFQQFHIRTLQ</sequence>
<evidence type="ECO:0000313" key="1">
    <source>
        <dbReference type="EMBL" id="EJK49483.1"/>
    </source>
</evidence>
<evidence type="ECO:0000313" key="2">
    <source>
        <dbReference type="Proteomes" id="UP000266841"/>
    </source>
</evidence>
<protein>
    <submittedName>
        <fullName evidence="1">Uncharacterized protein</fullName>
    </submittedName>
</protein>
<proteinExistence type="predicted"/>
<dbReference type="EMBL" id="AGNL01044742">
    <property type="protein sequence ID" value="EJK49483.1"/>
    <property type="molecule type" value="Genomic_DNA"/>
</dbReference>
<dbReference type="AlphaFoldDB" id="K0R7N8"/>
<feature type="non-terminal residue" evidence="1">
    <location>
        <position position="88"/>
    </location>
</feature>
<keyword evidence="2" id="KW-1185">Reference proteome</keyword>
<organism evidence="1 2">
    <name type="scientific">Thalassiosira oceanica</name>
    <name type="common">Marine diatom</name>
    <dbReference type="NCBI Taxonomy" id="159749"/>
    <lineage>
        <taxon>Eukaryota</taxon>
        <taxon>Sar</taxon>
        <taxon>Stramenopiles</taxon>
        <taxon>Ochrophyta</taxon>
        <taxon>Bacillariophyta</taxon>
        <taxon>Coscinodiscophyceae</taxon>
        <taxon>Thalassiosirophycidae</taxon>
        <taxon>Thalassiosirales</taxon>
        <taxon>Thalassiosiraceae</taxon>
        <taxon>Thalassiosira</taxon>
    </lineage>
</organism>
<dbReference type="Proteomes" id="UP000266841">
    <property type="component" value="Unassembled WGS sequence"/>
</dbReference>